<dbReference type="Proteomes" id="UP000269154">
    <property type="component" value="Unassembled WGS sequence"/>
</dbReference>
<keyword evidence="2" id="KW-1185">Reference proteome</keyword>
<dbReference type="AlphaFoldDB" id="A0A3N6P484"/>
<evidence type="ECO:0000313" key="2">
    <source>
        <dbReference type="Proteomes" id="UP000269154"/>
    </source>
</evidence>
<dbReference type="Gene3D" id="1.10.3450.10">
    <property type="entry name" value="TTHA0068-like"/>
    <property type="match status" value="1"/>
</dbReference>
<reference evidence="1 2" key="1">
    <citation type="journal article" date="2018" name="ACS Chem. Biol.">
        <title>Ketoreductase domain dysfunction expands chemodiversity: malyngamide biosynthesis in the cyanobacterium Okeania hirsuta.</title>
        <authorList>
            <person name="Moss N.A."/>
            <person name="Leao T."/>
            <person name="Rankin M."/>
            <person name="McCullough T.M."/>
            <person name="Qu P."/>
            <person name="Korobeynikov A."/>
            <person name="Smith J.L."/>
            <person name="Gerwick L."/>
            <person name="Gerwick W.H."/>
        </authorList>
    </citation>
    <scope>NUCLEOTIDE SEQUENCE [LARGE SCALE GENOMIC DNA]</scope>
    <source>
        <strain evidence="1 2">PAB10Feb10-1</strain>
    </source>
</reference>
<dbReference type="PANTHER" id="PTHR34796:SF1">
    <property type="entry name" value="EXPRESSED PROTEIN"/>
    <property type="match status" value="1"/>
</dbReference>
<accession>A0A3N6P484</accession>
<dbReference type="SUPFAM" id="SSF140663">
    <property type="entry name" value="TTHA0068-like"/>
    <property type="match status" value="1"/>
</dbReference>
<dbReference type="OrthoDB" id="165483at2"/>
<dbReference type="PANTHER" id="PTHR34796">
    <property type="entry name" value="EXPRESSED PROTEIN"/>
    <property type="match status" value="1"/>
</dbReference>
<dbReference type="EMBL" id="RCBY01000112">
    <property type="protein sequence ID" value="RQH37008.1"/>
    <property type="molecule type" value="Genomic_DNA"/>
</dbReference>
<protein>
    <submittedName>
        <fullName evidence="1">DUF309 domain-containing protein</fullName>
    </submittedName>
</protein>
<dbReference type="InterPro" id="IPR005500">
    <property type="entry name" value="DUF309"/>
</dbReference>
<evidence type="ECO:0000313" key="1">
    <source>
        <dbReference type="EMBL" id="RQH37008.1"/>
    </source>
</evidence>
<dbReference type="InterPro" id="IPR023203">
    <property type="entry name" value="TTHA0068_sf"/>
</dbReference>
<organism evidence="1 2">
    <name type="scientific">Okeania hirsuta</name>
    <dbReference type="NCBI Taxonomy" id="1458930"/>
    <lineage>
        <taxon>Bacteria</taxon>
        <taxon>Bacillati</taxon>
        <taxon>Cyanobacteriota</taxon>
        <taxon>Cyanophyceae</taxon>
        <taxon>Oscillatoriophycideae</taxon>
        <taxon>Oscillatoriales</taxon>
        <taxon>Microcoleaceae</taxon>
        <taxon>Okeania</taxon>
    </lineage>
</organism>
<gene>
    <name evidence="1" type="ORF">D5R40_18740</name>
</gene>
<dbReference type="Pfam" id="PF03745">
    <property type="entry name" value="DUF309"/>
    <property type="match status" value="1"/>
</dbReference>
<comment type="caution">
    <text evidence="1">The sequence shown here is derived from an EMBL/GenBank/DDBJ whole genome shotgun (WGS) entry which is preliminary data.</text>
</comment>
<sequence>MTSEQEKIPQEFWQGIAEFNQQEFYKCHDTLEALWMEAGEPERTFYQGVLQIAVGLYHAGNENWRGAVMLLGEGIRKLNYYLPSYFEIDVDKLLTESAELLKNLQESGPENIADFVRSSDNTKYPKVVKL</sequence>
<dbReference type="RefSeq" id="WP_124142670.1">
    <property type="nucleotide sequence ID" value="NZ_CAWOKI010000223.1"/>
</dbReference>
<name>A0A3N6P484_9CYAN</name>
<proteinExistence type="predicted"/>